<accession>E1Z464</accession>
<evidence type="ECO:0000313" key="1">
    <source>
        <dbReference type="EMBL" id="EFN58999.1"/>
    </source>
</evidence>
<proteinExistence type="predicted"/>
<dbReference type="InterPro" id="IPR038538">
    <property type="entry name" value="MTERF_sf"/>
</dbReference>
<sequence length="206" mass="22235">MAYAAAVAPLVARQPCLTHSFQARRRIGHARLVVRAVDTPVATDLQAELSSPAAVRKALLARGWDLAWIDGVTGEMIKRKLQASVPQIEAAVSYLESLEIPLKSVENMVSINKLILGQPVDAMRAVVEYAQRQGASGKALVTLLEAHPNLLTYRVSGDGKQLEKGQARASVDVEERGGRRVAGVSYWREGASFQSAPVAPYKPSPL</sequence>
<gene>
    <name evidence="1" type="ORF">CHLNCDRAFT_137648</name>
</gene>
<dbReference type="RefSeq" id="XP_005851101.1">
    <property type="nucleotide sequence ID" value="XM_005851039.1"/>
</dbReference>
<dbReference type="Proteomes" id="UP000008141">
    <property type="component" value="Unassembled WGS sequence"/>
</dbReference>
<dbReference type="eggNOG" id="ENOG502SUAZ">
    <property type="taxonomic scope" value="Eukaryota"/>
</dbReference>
<dbReference type="GeneID" id="17358987"/>
<dbReference type="InParanoid" id="E1Z464"/>
<reference evidence="1 2" key="1">
    <citation type="journal article" date="2010" name="Plant Cell">
        <title>The Chlorella variabilis NC64A genome reveals adaptation to photosymbiosis, coevolution with viruses, and cryptic sex.</title>
        <authorList>
            <person name="Blanc G."/>
            <person name="Duncan G."/>
            <person name="Agarkova I."/>
            <person name="Borodovsky M."/>
            <person name="Gurnon J."/>
            <person name="Kuo A."/>
            <person name="Lindquist E."/>
            <person name="Lucas S."/>
            <person name="Pangilinan J."/>
            <person name="Polle J."/>
            <person name="Salamov A."/>
            <person name="Terry A."/>
            <person name="Yamada T."/>
            <person name="Dunigan D.D."/>
            <person name="Grigoriev I.V."/>
            <person name="Claverie J.M."/>
            <person name="Van Etten J.L."/>
        </authorList>
    </citation>
    <scope>NUCLEOTIDE SEQUENCE [LARGE SCALE GENOMIC DNA]</scope>
    <source>
        <strain evidence="1 2">NC64A</strain>
    </source>
</reference>
<dbReference type="EMBL" id="GL433836">
    <property type="protein sequence ID" value="EFN58999.1"/>
    <property type="molecule type" value="Genomic_DNA"/>
</dbReference>
<organism evidence="2">
    <name type="scientific">Chlorella variabilis</name>
    <name type="common">Green alga</name>
    <dbReference type="NCBI Taxonomy" id="554065"/>
    <lineage>
        <taxon>Eukaryota</taxon>
        <taxon>Viridiplantae</taxon>
        <taxon>Chlorophyta</taxon>
        <taxon>core chlorophytes</taxon>
        <taxon>Trebouxiophyceae</taxon>
        <taxon>Chlorellales</taxon>
        <taxon>Chlorellaceae</taxon>
        <taxon>Chlorella clade</taxon>
        <taxon>Chlorella</taxon>
    </lineage>
</organism>
<protein>
    <submittedName>
        <fullName evidence="1">Expressed protein</fullName>
    </submittedName>
</protein>
<evidence type="ECO:0000313" key="2">
    <source>
        <dbReference type="Proteomes" id="UP000008141"/>
    </source>
</evidence>
<dbReference type="AlphaFoldDB" id="E1Z464"/>
<dbReference type="OMA" id="WDLAWID"/>
<dbReference type="KEGG" id="cvr:CHLNCDRAFT_137648"/>
<dbReference type="Gene3D" id="1.25.70.10">
    <property type="entry name" value="Transcription termination factor 3, mitochondrial"/>
    <property type="match status" value="1"/>
</dbReference>
<name>E1Z464_CHLVA</name>
<keyword evidence="2" id="KW-1185">Reference proteome</keyword>
<dbReference type="OrthoDB" id="508104at2759"/>